<dbReference type="SUPFAM" id="SSF52540">
    <property type="entry name" value="P-loop containing nucleoside triphosphate hydrolases"/>
    <property type="match status" value="1"/>
</dbReference>
<name>A0A1W0E6X1_9MICR</name>
<keyword evidence="2" id="KW-1185">Reference proteome</keyword>
<dbReference type="InterPro" id="IPR027417">
    <property type="entry name" value="P-loop_NTPase"/>
</dbReference>
<dbReference type="AlphaFoldDB" id="A0A1W0E6X1"/>
<comment type="caution">
    <text evidence="1">The sequence shown here is derived from an EMBL/GenBank/DDBJ whole genome shotgun (WGS) entry which is preliminary data.</text>
</comment>
<gene>
    <name evidence="1" type="ORF">EHP00_1964</name>
</gene>
<dbReference type="VEuPathDB" id="MicrosporidiaDB:EHP00_1964"/>
<reference evidence="1 2" key="1">
    <citation type="journal article" date="2017" name="Environ. Microbiol.">
        <title>Decay of the glycolytic pathway and adaptation to intranuclear parasitism within Enterocytozoonidae microsporidia.</title>
        <authorList>
            <person name="Wiredu Boakye D."/>
            <person name="Jaroenlak P."/>
            <person name="Prachumwat A."/>
            <person name="Williams T.A."/>
            <person name="Bateman K.S."/>
            <person name="Itsathitphaisarn O."/>
            <person name="Sritunyalucksana K."/>
            <person name="Paszkiewicz K.H."/>
            <person name="Moore K.A."/>
            <person name="Stentiford G.D."/>
            <person name="Williams B.A."/>
        </authorList>
    </citation>
    <scope>NUCLEOTIDE SEQUENCE [LARGE SCALE GENOMIC DNA]</scope>
    <source>
        <strain evidence="1 2">TH1</strain>
    </source>
</reference>
<dbReference type="Gene3D" id="3.40.50.300">
    <property type="entry name" value="P-loop containing nucleotide triphosphate hydrolases"/>
    <property type="match status" value="1"/>
</dbReference>
<evidence type="ECO:0000313" key="1">
    <source>
        <dbReference type="EMBL" id="OQS55000.1"/>
    </source>
</evidence>
<organism evidence="1 2">
    <name type="scientific">Ecytonucleospora hepatopenaei</name>
    <dbReference type="NCBI Taxonomy" id="646526"/>
    <lineage>
        <taxon>Eukaryota</taxon>
        <taxon>Fungi</taxon>
        <taxon>Fungi incertae sedis</taxon>
        <taxon>Microsporidia</taxon>
        <taxon>Enterocytozoonidae</taxon>
        <taxon>Ecytonucleospora</taxon>
    </lineage>
</organism>
<sequence length="290" mass="33646">MNRFVRNSFLIKQVKSRRKYTLPSNYKVIFEADINGCMQRIEAYKGESILLTGSNGAGKTQLLLSLFNDYKAQVILEDLSNINNSNITYNDNINNSNITNNDNNINNSNITYNTNTINTILLTHDEFLSVISFLDQEHNIMPGTIYDNLFINNNISNTNISNTNNTNNTNILNNIYIKYPILYNKLHKYITGNYYFYNDTTPYHIKKDICLLRALYLAEHRDILLLDGVDIEYVEEILKSNRDKVILMVISNSSNTNTNILYNDNNSNILYNDNNIYNLFTKTYNIKNKE</sequence>
<dbReference type="Proteomes" id="UP000192758">
    <property type="component" value="Unassembled WGS sequence"/>
</dbReference>
<proteinExistence type="predicted"/>
<dbReference type="EMBL" id="MNPJ01000014">
    <property type="protein sequence ID" value="OQS55000.1"/>
    <property type="molecule type" value="Genomic_DNA"/>
</dbReference>
<evidence type="ECO:0008006" key="3">
    <source>
        <dbReference type="Google" id="ProtNLM"/>
    </source>
</evidence>
<accession>A0A1W0E6X1</accession>
<protein>
    <recommendedName>
        <fullName evidence="3">ABC transporter domain-containing protein</fullName>
    </recommendedName>
</protein>
<evidence type="ECO:0000313" key="2">
    <source>
        <dbReference type="Proteomes" id="UP000192758"/>
    </source>
</evidence>